<proteinExistence type="predicted"/>
<sequence length="574" mass="65146">MKYCNFCAKLTVELLSCRDAKFHPNLKSLKESAESGCAFCGVCWASVQANRIPPKYITELLNGERPSTCYENERNKPWYPSIWLCVEIIPKGLGPHCGTESRVSMTCGRGWSSGACWQVYLFTHEFADFKIRFRRKSEIGKRRLTSRRFAGSAAALMYPGWCIAADPDTSLQVSFIRSRLQEYCANNKSCAGPASLQMPTRVVDVGGNTRPRLLFTGYMREPYMALSYCWGPSKDTPRLTHDNFGTLLIQIPETILAKTHQEAIQLARVLGFQYLWIDALCIIQGDADDWAFESRRMEQIDGNANLTLVAARSADSRLGFSIPKTKQAQQHRPLPLSSSSSEVLYSSPHRRQTKGLSSTRGWCYQEEVLSKRMIIFAGHQIAYYRRTWSSWESGDFSLPHLKVRRCKPLGLWYTRIHAYMLCKLSNPHEIFAAIASIAKLAGEGLDSHYLAGLWECDIARGFLWKLKRHIASGCRLTVIRPSSTKHAPSPVIRAPSWSWASIEGPRKLQASSINEVIRLRPGAENDRWTTDESCDVQALHIPHRELCLIRKVAKAFVLRVLVRDYLCYKDSNWS</sequence>
<dbReference type="GeneID" id="69020568"/>
<comment type="caution">
    <text evidence="3">The sequence shown here is derived from an EMBL/GenBank/DDBJ whole genome shotgun (WGS) entry which is preliminary data.</text>
</comment>
<dbReference type="RefSeq" id="XP_045262501.1">
    <property type="nucleotide sequence ID" value="XM_045413305.1"/>
</dbReference>
<dbReference type="PANTHER" id="PTHR33112:SF10">
    <property type="entry name" value="TOL"/>
    <property type="match status" value="1"/>
</dbReference>
<gene>
    <name evidence="3" type="ORF">GCG54_00013452</name>
</gene>
<dbReference type="Pfam" id="PF06985">
    <property type="entry name" value="HET"/>
    <property type="match status" value="1"/>
</dbReference>
<evidence type="ECO:0000313" key="3">
    <source>
        <dbReference type="EMBL" id="KAF3803342.1"/>
    </source>
</evidence>
<name>A0A8H4FIC6_COLGL</name>
<evidence type="ECO:0000256" key="1">
    <source>
        <dbReference type="SAM" id="MobiDB-lite"/>
    </source>
</evidence>
<protein>
    <recommendedName>
        <fullName evidence="2">Heterokaryon incompatibility domain-containing protein</fullName>
    </recommendedName>
</protein>
<organism evidence="3 4">
    <name type="scientific">Colletotrichum gloeosporioides</name>
    <name type="common">Anthracnose fungus</name>
    <name type="synonym">Glomerella cingulata</name>
    <dbReference type="NCBI Taxonomy" id="474922"/>
    <lineage>
        <taxon>Eukaryota</taxon>
        <taxon>Fungi</taxon>
        <taxon>Dikarya</taxon>
        <taxon>Ascomycota</taxon>
        <taxon>Pezizomycotina</taxon>
        <taxon>Sordariomycetes</taxon>
        <taxon>Hypocreomycetidae</taxon>
        <taxon>Glomerellales</taxon>
        <taxon>Glomerellaceae</taxon>
        <taxon>Colletotrichum</taxon>
        <taxon>Colletotrichum gloeosporioides species complex</taxon>
    </lineage>
</organism>
<feature type="domain" description="Heterokaryon incompatibility" evidence="2">
    <location>
        <begin position="223"/>
        <end position="366"/>
    </location>
</feature>
<dbReference type="EMBL" id="WVTB01000055">
    <property type="protein sequence ID" value="KAF3803342.1"/>
    <property type="molecule type" value="Genomic_DNA"/>
</dbReference>
<evidence type="ECO:0000313" key="4">
    <source>
        <dbReference type="Proteomes" id="UP000613401"/>
    </source>
</evidence>
<feature type="compositionally biased region" description="Low complexity" evidence="1">
    <location>
        <begin position="333"/>
        <end position="347"/>
    </location>
</feature>
<feature type="region of interest" description="Disordered" evidence="1">
    <location>
        <begin position="325"/>
        <end position="355"/>
    </location>
</feature>
<reference evidence="3" key="1">
    <citation type="journal article" date="2020" name="Phytopathology">
        <title>Genome sequence and comparative analysis of Colletotrichum gloeosporioides isolated from Liriodendron leaves.</title>
        <authorList>
            <person name="Fu F.F."/>
            <person name="Hao Z."/>
            <person name="Wang P."/>
            <person name="Lu Y."/>
            <person name="Xue L.J."/>
            <person name="Wei G."/>
            <person name="Tian Y."/>
            <person name="Baishi H."/>
            <person name="Xu H."/>
            <person name="Shi J."/>
            <person name="Cheng T."/>
            <person name="Wang G."/>
            <person name="Yi Y."/>
            <person name="Chen J."/>
        </authorList>
    </citation>
    <scope>NUCLEOTIDE SEQUENCE</scope>
    <source>
        <strain evidence="3">Lc1</strain>
    </source>
</reference>
<keyword evidence="4" id="KW-1185">Reference proteome</keyword>
<evidence type="ECO:0000259" key="2">
    <source>
        <dbReference type="Pfam" id="PF06985"/>
    </source>
</evidence>
<dbReference type="InterPro" id="IPR010730">
    <property type="entry name" value="HET"/>
</dbReference>
<dbReference type="Proteomes" id="UP000613401">
    <property type="component" value="Unassembled WGS sequence"/>
</dbReference>
<dbReference type="AlphaFoldDB" id="A0A8H4FIC6"/>
<dbReference type="PANTHER" id="PTHR33112">
    <property type="entry name" value="DOMAIN PROTEIN, PUTATIVE-RELATED"/>
    <property type="match status" value="1"/>
</dbReference>
<accession>A0A8H4FIC6</accession>
<reference evidence="3" key="2">
    <citation type="submission" date="2020-03" db="EMBL/GenBank/DDBJ databases">
        <authorList>
            <person name="Fu F.-F."/>
            <person name="Chen J."/>
        </authorList>
    </citation>
    <scope>NUCLEOTIDE SEQUENCE</scope>
    <source>
        <strain evidence="3">Lc1</strain>
    </source>
</reference>